<dbReference type="InterPro" id="IPR036388">
    <property type="entry name" value="WH-like_DNA-bd_sf"/>
</dbReference>
<dbReference type="PROSITE" id="PS50931">
    <property type="entry name" value="HTH_LYSR"/>
    <property type="match status" value="1"/>
</dbReference>
<dbReference type="Pfam" id="PF03466">
    <property type="entry name" value="LysR_substrate"/>
    <property type="match status" value="1"/>
</dbReference>
<keyword evidence="2" id="KW-0805">Transcription regulation</keyword>
<keyword evidence="3" id="KW-0238">DNA-binding</keyword>
<evidence type="ECO:0000256" key="4">
    <source>
        <dbReference type="ARBA" id="ARBA00023163"/>
    </source>
</evidence>
<dbReference type="GO" id="GO:0003677">
    <property type="term" value="F:DNA binding"/>
    <property type="evidence" value="ECO:0007669"/>
    <property type="project" value="UniProtKB-KW"/>
</dbReference>
<dbReference type="SUPFAM" id="SSF53850">
    <property type="entry name" value="Periplasmic binding protein-like II"/>
    <property type="match status" value="1"/>
</dbReference>
<keyword evidence="4" id="KW-0804">Transcription</keyword>
<dbReference type="RefSeq" id="WP_168921961.1">
    <property type="nucleotide sequence ID" value="NZ_CP051461.1"/>
</dbReference>
<accession>A0A6H2H8V2</accession>
<dbReference type="InterPro" id="IPR050950">
    <property type="entry name" value="HTH-type_LysR_regulators"/>
</dbReference>
<dbReference type="AlphaFoldDB" id="A0A6H2H8V2"/>
<evidence type="ECO:0000313" key="6">
    <source>
        <dbReference type="EMBL" id="QJC56223.1"/>
    </source>
</evidence>
<feature type="domain" description="HTH lysR-type" evidence="5">
    <location>
        <begin position="3"/>
        <end position="60"/>
    </location>
</feature>
<evidence type="ECO:0000256" key="2">
    <source>
        <dbReference type="ARBA" id="ARBA00023015"/>
    </source>
</evidence>
<dbReference type="Pfam" id="PF00126">
    <property type="entry name" value="HTH_1"/>
    <property type="match status" value="1"/>
</dbReference>
<evidence type="ECO:0000259" key="5">
    <source>
        <dbReference type="PROSITE" id="PS50931"/>
    </source>
</evidence>
<evidence type="ECO:0000256" key="3">
    <source>
        <dbReference type="ARBA" id="ARBA00023125"/>
    </source>
</evidence>
<organism evidence="6 7">
    <name type="scientific">Polaromonas vacuolata</name>
    <dbReference type="NCBI Taxonomy" id="37448"/>
    <lineage>
        <taxon>Bacteria</taxon>
        <taxon>Pseudomonadati</taxon>
        <taxon>Pseudomonadota</taxon>
        <taxon>Betaproteobacteria</taxon>
        <taxon>Burkholderiales</taxon>
        <taxon>Comamonadaceae</taxon>
        <taxon>Polaromonas</taxon>
    </lineage>
</organism>
<dbReference type="InterPro" id="IPR036390">
    <property type="entry name" value="WH_DNA-bd_sf"/>
</dbReference>
<proteinExistence type="inferred from homology"/>
<evidence type="ECO:0000256" key="1">
    <source>
        <dbReference type="ARBA" id="ARBA00009437"/>
    </source>
</evidence>
<sequence>MLPDIDSLALFVRAAELRSLTKAAEASHLGLAAASRRIALLEERFKTSLLARSSRGVELTPAGSALIVHAKAMLLLMNQMQVEMGDHAAGRKGSLRIMASTSAMNEFLPEDLASFTRLNPDVRLVLQERWSAKIIRAVQAGEVDLGIIVEGSRHEGLEVFPYRMDTLAVVMPQGHALASLPEMRFEDVLAHDLVALESGSSMMRLLTEQAVVTGRTLQLRVQVRSFEAVCRIVQSGLGVGLLPFQAASVLGKALNLSVKPLQESWALRSLQVCVKKDRVPNTSLTRMLEHLSSLSPTVNQDCASFGLQ</sequence>
<dbReference type="PANTHER" id="PTHR30419">
    <property type="entry name" value="HTH-TYPE TRANSCRIPTIONAL REGULATOR YBHD"/>
    <property type="match status" value="1"/>
</dbReference>
<name>A0A6H2H8V2_9BURK</name>
<dbReference type="InterPro" id="IPR000847">
    <property type="entry name" value="LysR_HTH_N"/>
</dbReference>
<keyword evidence="7" id="KW-1185">Reference proteome</keyword>
<dbReference type="EMBL" id="CP051461">
    <property type="protein sequence ID" value="QJC56223.1"/>
    <property type="molecule type" value="Genomic_DNA"/>
</dbReference>
<dbReference type="PANTHER" id="PTHR30419:SF2">
    <property type="entry name" value="LYSR FAMILY TRANSCRIPTIONAL REGULATOR"/>
    <property type="match status" value="1"/>
</dbReference>
<dbReference type="SUPFAM" id="SSF46785">
    <property type="entry name" value="Winged helix' DNA-binding domain"/>
    <property type="match status" value="1"/>
</dbReference>
<dbReference type="KEGG" id="pvac:HC248_01525"/>
<gene>
    <name evidence="6" type="primary">cysL</name>
    <name evidence="6" type="ORF">HC248_01525</name>
</gene>
<dbReference type="GO" id="GO:0003700">
    <property type="term" value="F:DNA-binding transcription factor activity"/>
    <property type="evidence" value="ECO:0007669"/>
    <property type="project" value="InterPro"/>
</dbReference>
<reference evidence="6 7" key="1">
    <citation type="submission" date="2020-04" db="EMBL/GenBank/DDBJ databases">
        <title>Complete genome of a Psychrophilic, Marine, Gas Vacuolate Bacterium Polaromonas vacuolata KCTC 22033T.</title>
        <authorList>
            <person name="Hwang K."/>
            <person name="Kim K.M."/>
        </authorList>
    </citation>
    <scope>NUCLEOTIDE SEQUENCE [LARGE SCALE GENOMIC DNA]</scope>
    <source>
        <strain evidence="6 7">KCTC 22033</strain>
    </source>
</reference>
<dbReference type="CDD" id="cd08421">
    <property type="entry name" value="PBP2_LTTR_like_1"/>
    <property type="match status" value="1"/>
</dbReference>
<evidence type="ECO:0000313" key="7">
    <source>
        <dbReference type="Proteomes" id="UP000502041"/>
    </source>
</evidence>
<comment type="similarity">
    <text evidence="1">Belongs to the LysR transcriptional regulatory family.</text>
</comment>
<protein>
    <submittedName>
        <fullName evidence="6">HTH-type transcriptional regulator CysL</fullName>
    </submittedName>
</protein>
<dbReference type="GO" id="GO:0005829">
    <property type="term" value="C:cytosol"/>
    <property type="evidence" value="ECO:0007669"/>
    <property type="project" value="TreeGrafter"/>
</dbReference>
<dbReference type="Gene3D" id="3.40.190.290">
    <property type="match status" value="1"/>
</dbReference>
<dbReference type="InterPro" id="IPR005119">
    <property type="entry name" value="LysR_subst-bd"/>
</dbReference>
<dbReference type="Gene3D" id="1.10.10.10">
    <property type="entry name" value="Winged helix-like DNA-binding domain superfamily/Winged helix DNA-binding domain"/>
    <property type="match status" value="1"/>
</dbReference>
<dbReference type="Proteomes" id="UP000502041">
    <property type="component" value="Chromosome"/>
</dbReference>